<protein>
    <recommendedName>
        <fullName evidence="6">Aminotransferase</fullName>
    </recommendedName>
</protein>
<sequence length="477" mass="52083">MVTTTTPTIMTVAEESVNYLFQGKVAHKVPHIINGKGLTISVADPKTGETSVLIDAMTGAAVGALGWGDEDVAKFYEEGLKQSAYSFPLTMCNENAQALAKFYIDNSPKDAFAAALWCGSGSEANENGMKIAYQYHKEKGNTKKTKFLSRENSYHGYTIGAMSLSHGSRTTPFKSIIVADEKTPKLPVMYPYRYQKEDETLEEYGDRLLEAYEKKILEEDPDTIIAIVLETLPGSSLGTVVPPPNYYKGIRKLCDKYDILLWLDEVMCGTGRCNPNGKLNCWENFLDDNEGPDIQTVGKTLGSGYVTIAGVLVSPKVKNTYIEGSGTIIGAQTYASHWLNCYVARKIQEKILATGLTKNVFEKGNLIGKKLTKLLESSPIVGEVRGLGGFWSVELVKNKVTKEPFDPKMDVGHALTDICFKNGVTVMGLGGCNGVNGDHISVAPNFTITDDDVSEIVTRITKSVEEYVEILTAEGAI</sequence>
<dbReference type="GO" id="GO:0008483">
    <property type="term" value="F:transaminase activity"/>
    <property type="evidence" value="ECO:0007669"/>
    <property type="project" value="InterPro"/>
</dbReference>
<evidence type="ECO:0000256" key="3">
    <source>
        <dbReference type="RuleBase" id="RU003560"/>
    </source>
</evidence>
<name>A0A9P8AIV0_9ASCO</name>
<organism evidence="4 5">
    <name type="scientific">Scheffersomyces spartinae</name>
    <dbReference type="NCBI Taxonomy" id="45513"/>
    <lineage>
        <taxon>Eukaryota</taxon>
        <taxon>Fungi</taxon>
        <taxon>Dikarya</taxon>
        <taxon>Ascomycota</taxon>
        <taxon>Saccharomycotina</taxon>
        <taxon>Pichiomycetes</taxon>
        <taxon>Debaryomycetaceae</taxon>
        <taxon>Scheffersomyces</taxon>
    </lineage>
</organism>
<dbReference type="SUPFAM" id="SSF53383">
    <property type="entry name" value="PLP-dependent transferases"/>
    <property type="match status" value="1"/>
</dbReference>
<accession>A0A9P8AIV0</accession>
<dbReference type="InterPro" id="IPR015421">
    <property type="entry name" value="PyrdxlP-dep_Trfase_major"/>
</dbReference>
<evidence type="ECO:0000256" key="1">
    <source>
        <dbReference type="ARBA" id="ARBA00008954"/>
    </source>
</evidence>
<dbReference type="Gene3D" id="3.40.640.10">
    <property type="entry name" value="Type I PLP-dependent aspartate aminotransferase-like (Major domain)"/>
    <property type="match status" value="1"/>
</dbReference>
<dbReference type="InterPro" id="IPR015424">
    <property type="entry name" value="PyrdxlP-dep_Trfase"/>
</dbReference>
<dbReference type="InterPro" id="IPR005814">
    <property type="entry name" value="Aminotrans_3"/>
</dbReference>
<dbReference type="OrthoDB" id="10261433at2759"/>
<dbReference type="PANTHER" id="PTHR43094">
    <property type="entry name" value="AMINOTRANSFERASE"/>
    <property type="match status" value="1"/>
</dbReference>
<dbReference type="PANTHER" id="PTHR43094:SF1">
    <property type="entry name" value="AMINOTRANSFERASE CLASS-III"/>
    <property type="match status" value="1"/>
</dbReference>
<reference evidence="4" key="1">
    <citation type="submission" date="2021-03" db="EMBL/GenBank/DDBJ databases">
        <authorList>
            <person name="Palmer J.M."/>
        </authorList>
    </citation>
    <scope>NUCLEOTIDE SEQUENCE</scope>
    <source>
        <strain evidence="4">ARV_011</strain>
    </source>
</reference>
<dbReference type="Gene3D" id="3.90.1150.10">
    <property type="entry name" value="Aspartate Aminotransferase, domain 1"/>
    <property type="match status" value="1"/>
</dbReference>
<dbReference type="InterPro" id="IPR015422">
    <property type="entry name" value="PyrdxlP-dep_Trfase_small"/>
</dbReference>
<dbReference type="GO" id="GO:0005829">
    <property type="term" value="C:cytosol"/>
    <property type="evidence" value="ECO:0007669"/>
    <property type="project" value="TreeGrafter"/>
</dbReference>
<dbReference type="EMBL" id="JAHMUF010000008">
    <property type="protein sequence ID" value="KAG7194116.1"/>
    <property type="molecule type" value="Genomic_DNA"/>
</dbReference>
<proteinExistence type="inferred from homology"/>
<evidence type="ECO:0000256" key="2">
    <source>
        <dbReference type="ARBA" id="ARBA00022898"/>
    </source>
</evidence>
<evidence type="ECO:0000313" key="4">
    <source>
        <dbReference type="EMBL" id="KAG7194116.1"/>
    </source>
</evidence>
<evidence type="ECO:0008006" key="6">
    <source>
        <dbReference type="Google" id="ProtNLM"/>
    </source>
</evidence>
<evidence type="ECO:0000313" key="5">
    <source>
        <dbReference type="Proteomes" id="UP000790833"/>
    </source>
</evidence>
<comment type="caution">
    <text evidence="4">The sequence shown here is derived from an EMBL/GenBank/DDBJ whole genome shotgun (WGS) entry which is preliminary data.</text>
</comment>
<dbReference type="Proteomes" id="UP000790833">
    <property type="component" value="Unassembled WGS sequence"/>
</dbReference>
<dbReference type="GO" id="GO:0030170">
    <property type="term" value="F:pyridoxal phosphate binding"/>
    <property type="evidence" value="ECO:0007669"/>
    <property type="project" value="InterPro"/>
</dbReference>
<dbReference type="AlphaFoldDB" id="A0A9P8AIV0"/>
<dbReference type="RefSeq" id="XP_043049663.1">
    <property type="nucleotide sequence ID" value="XM_043195490.1"/>
</dbReference>
<keyword evidence="2 3" id="KW-0663">Pyridoxal phosphate</keyword>
<keyword evidence="5" id="KW-1185">Reference proteome</keyword>
<dbReference type="GeneID" id="66118198"/>
<gene>
    <name evidence="4" type="ORF">KQ657_004824</name>
</gene>
<dbReference type="Pfam" id="PF00202">
    <property type="entry name" value="Aminotran_3"/>
    <property type="match status" value="1"/>
</dbReference>
<comment type="similarity">
    <text evidence="1 3">Belongs to the class-III pyridoxal-phosphate-dependent aminotransferase family.</text>
</comment>